<feature type="transmembrane region" description="Helical" evidence="9">
    <location>
        <begin position="72"/>
        <end position="90"/>
    </location>
</feature>
<evidence type="ECO:0000256" key="1">
    <source>
        <dbReference type="ARBA" id="ARBA00004651"/>
    </source>
</evidence>
<dbReference type="RefSeq" id="WP_120204233.1">
    <property type="nucleotide sequence ID" value="NZ_CP032514.1"/>
</dbReference>
<name>A0ABM6Z2Z7_9ACTO</name>
<feature type="transmembrane region" description="Helical" evidence="9">
    <location>
        <begin position="422"/>
        <end position="445"/>
    </location>
</feature>
<evidence type="ECO:0000256" key="10">
    <source>
        <dbReference type="RuleBase" id="RU367050"/>
    </source>
</evidence>
<comment type="similarity">
    <text evidence="2 10">Belongs to the binding-protein-dependent transport system permease family. MalFG subfamily.</text>
</comment>
<evidence type="ECO:0000259" key="11">
    <source>
        <dbReference type="PROSITE" id="PS50928"/>
    </source>
</evidence>
<dbReference type="SUPFAM" id="SSF160964">
    <property type="entry name" value="MalF N-terminal region-like"/>
    <property type="match status" value="1"/>
</dbReference>
<feature type="domain" description="ABC transmembrane type-1" evidence="11">
    <location>
        <begin position="294"/>
        <end position="512"/>
    </location>
</feature>
<dbReference type="SUPFAM" id="SSF161098">
    <property type="entry name" value="MetI-like"/>
    <property type="match status" value="1"/>
</dbReference>
<keyword evidence="3 9" id="KW-0813">Transport</keyword>
<evidence type="ECO:0000256" key="2">
    <source>
        <dbReference type="ARBA" id="ARBA00009047"/>
    </source>
</evidence>
<organism evidence="12 13">
    <name type="scientific">Actinomyces lilanjuaniae</name>
    <dbReference type="NCBI Taxonomy" id="2321394"/>
    <lineage>
        <taxon>Bacteria</taxon>
        <taxon>Bacillati</taxon>
        <taxon>Actinomycetota</taxon>
        <taxon>Actinomycetes</taxon>
        <taxon>Actinomycetales</taxon>
        <taxon>Actinomycetaceae</taxon>
        <taxon>Actinomyces</taxon>
    </lineage>
</organism>
<dbReference type="CDD" id="cd06261">
    <property type="entry name" value="TM_PBP2"/>
    <property type="match status" value="1"/>
</dbReference>
<gene>
    <name evidence="12" type="ORF">D5R93_05605</name>
</gene>
<evidence type="ECO:0000256" key="9">
    <source>
        <dbReference type="RuleBase" id="RU363032"/>
    </source>
</evidence>
<evidence type="ECO:0000256" key="3">
    <source>
        <dbReference type="ARBA" id="ARBA00022448"/>
    </source>
</evidence>
<feature type="transmembrane region" description="Helical" evidence="9">
    <location>
        <begin position="18"/>
        <end position="39"/>
    </location>
</feature>
<dbReference type="InterPro" id="IPR035906">
    <property type="entry name" value="MetI-like_sf"/>
</dbReference>
<dbReference type="PROSITE" id="PS50928">
    <property type="entry name" value="ABC_TM1"/>
    <property type="match status" value="1"/>
</dbReference>
<dbReference type="PANTHER" id="PTHR47314">
    <property type="entry name" value="MALTOSE/MALTODEXTRIN TRANSPORT SYSTEM PERMEASE PROTEIN MALF"/>
    <property type="match status" value="1"/>
</dbReference>
<dbReference type="Proteomes" id="UP000273001">
    <property type="component" value="Chromosome"/>
</dbReference>
<keyword evidence="4 10" id="KW-1003">Cell membrane</keyword>
<evidence type="ECO:0000256" key="6">
    <source>
        <dbReference type="ARBA" id="ARBA00022692"/>
    </source>
</evidence>
<keyword evidence="13" id="KW-1185">Reference proteome</keyword>
<dbReference type="Pfam" id="PF00528">
    <property type="entry name" value="BPD_transp_1"/>
    <property type="match status" value="1"/>
</dbReference>
<feature type="transmembrane region" description="Helical" evidence="9">
    <location>
        <begin position="293"/>
        <end position="317"/>
    </location>
</feature>
<dbReference type="Gene3D" id="1.10.3720.10">
    <property type="entry name" value="MetI-like"/>
    <property type="match status" value="1"/>
</dbReference>
<proteinExistence type="inferred from homology"/>
<comment type="subcellular location">
    <subcellularLocation>
        <location evidence="1 9">Cell membrane</location>
        <topology evidence="1 9">Multi-pass membrane protein</topology>
    </subcellularLocation>
</comment>
<evidence type="ECO:0000256" key="5">
    <source>
        <dbReference type="ARBA" id="ARBA00022597"/>
    </source>
</evidence>
<dbReference type="Pfam" id="PF16296">
    <property type="entry name" value="TM_PBP2_N"/>
    <property type="match status" value="1"/>
</dbReference>
<reference evidence="12 13" key="1">
    <citation type="submission" date="2018-09" db="EMBL/GenBank/DDBJ databases">
        <authorList>
            <person name="Li J."/>
        </authorList>
    </citation>
    <scope>NUCLEOTIDE SEQUENCE [LARGE SCALE GENOMIC DNA]</scope>
    <source>
        <strain evidence="12 13">2129</strain>
    </source>
</reference>
<feature type="transmembrane region" description="Helical" evidence="9">
    <location>
        <begin position="491"/>
        <end position="513"/>
    </location>
</feature>
<dbReference type="InterPro" id="IPR032550">
    <property type="entry name" value="TM_PBP2_N"/>
</dbReference>
<keyword evidence="7 9" id="KW-1133">Transmembrane helix</keyword>
<dbReference type="InterPro" id="IPR000515">
    <property type="entry name" value="MetI-like"/>
</dbReference>
<evidence type="ECO:0000256" key="4">
    <source>
        <dbReference type="ARBA" id="ARBA00022475"/>
    </source>
</evidence>
<dbReference type="PANTHER" id="PTHR47314:SF1">
    <property type="entry name" value="MALTOSE_MALTODEXTRIN TRANSPORT SYSTEM PERMEASE PROTEIN MALF"/>
    <property type="match status" value="1"/>
</dbReference>
<dbReference type="Gene3D" id="1.20.58.370">
    <property type="entry name" value="MalF N-terminal region-like"/>
    <property type="match status" value="1"/>
</dbReference>
<dbReference type="InterPro" id="IPR035277">
    <property type="entry name" value="MalF_N"/>
</dbReference>
<evidence type="ECO:0000313" key="12">
    <source>
        <dbReference type="EMBL" id="AYD89651.1"/>
    </source>
</evidence>
<comment type="function">
    <text evidence="10">Part of the ABC transporter complex MalEFGK involved in maltose/maltodextrin import. Probably responsible for the translocation of the substrate across the membrane.</text>
</comment>
<keyword evidence="8 9" id="KW-0472">Membrane</keyword>
<dbReference type="EMBL" id="CP032514">
    <property type="protein sequence ID" value="AYD89651.1"/>
    <property type="molecule type" value="Genomic_DNA"/>
</dbReference>
<accession>A0ABM6Z2Z7</accession>
<protein>
    <recommendedName>
        <fullName evidence="10">Maltose/maltodextrin transport system permease protein</fullName>
    </recommendedName>
</protein>
<feature type="transmembrane region" description="Helical" evidence="9">
    <location>
        <begin position="45"/>
        <end position="63"/>
    </location>
</feature>
<keyword evidence="6 9" id="KW-0812">Transmembrane</keyword>
<feature type="transmembrane region" description="Helical" evidence="9">
    <location>
        <begin position="329"/>
        <end position="349"/>
    </location>
</feature>
<evidence type="ECO:0000256" key="8">
    <source>
        <dbReference type="ARBA" id="ARBA00023136"/>
    </source>
</evidence>
<keyword evidence="5 10" id="KW-0762">Sugar transport</keyword>
<evidence type="ECO:0000313" key="13">
    <source>
        <dbReference type="Proteomes" id="UP000273001"/>
    </source>
</evidence>
<feature type="transmembrane region" description="Helical" evidence="9">
    <location>
        <begin position="379"/>
        <end position="401"/>
    </location>
</feature>
<sequence>MTFSAPTAPAGTTTTAGLLGRVVVVSMTLAVTVYLVPLLVRFQMWTWLVIVLLSAASAAALYSTRRLVPGKYLFPGTFFLAVFLVVPAVLTVQTSFTNFGDGFRGTKEEAITSITNNSVVQTANSPVYNLSVATVGSVSEGPFTLFLVDPATGRVLYGGDGETVREAAPEVTVTDGYVTSAPGYTILSPREVNDAYETVSALTLTVSDSSAIRVQGVRAAFEGTRRMVYDEAADTITDTATNEVYSVEKVGLSERFVNKDGRSLPQSWRQGVGLANYERLLTRSDLASQFLGAFLWTLTFALLSVLLTFVVGFALALALNDRRMRGQRLYRSLLLLPYAVPGFISLLVWSSFYNQDFGLINEVLHLDVPWLSSTTAARAAVLITNTWMGFPYMFIVCTGALQSIPSDLTEAARIDGASSLQITWRITTPLLLVAVAPLLVSTFAFNFNNFNAIELLTEGGPFAAGEYTRGGTDILISMVYRIAFGGSGADYGLASAVSVVLFVITGVLAAVQFRAIRTLEDIR</sequence>
<evidence type="ECO:0000256" key="7">
    <source>
        <dbReference type="ARBA" id="ARBA00022989"/>
    </source>
</evidence>